<evidence type="ECO:0000313" key="2">
    <source>
        <dbReference type="Proteomes" id="UP000199468"/>
    </source>
</evidence>
<accession>A0ABY0P2W8</accession>
<evidence type="ECO:0000313" key="1">
    <source>
        <dbReference type="EMBL" id="SDG98865.1"/>
    </source>
</evidence>
<proteinExistence type="predicted"/>
<name>A0ABY0P2W8_9HYPH</name>
<dbReference type="EMBL" id="FNBZ01000006">
    <property type="protein sequence ID" value="SDG98865.1"/>
    <property type="molecule type" value="Genomic_DNA"/>
</dbReference>
<sequence>MPKRQNTPAAIPPITDFESCQRARSALFRRLTDQLEIFRVCPNRTCKRMRACQDARGACFLAVLRAMPDETRRSFAYAMENRANGLDPDAAIAQAEARVAEESARHGE</sequence>
<reference evidence="1 2" key="1">
    <citation type="submission" date="2016-10" db="EMBL/GenBank/DDBJ databases">
        <authorList>
            <person name="Varghese N."/>
            <person name="Submissions S."/>
        </authorList>
    </citation>
    <scope>NUCLEOTIDE SEQUENCE [LARGE SCALE GENOMIC DNA]</scope>
    <source>
        <strain evidence="1 2">DSM 26672</strain>
    </source>
</reference>
<keyword evidence="2" id="KW-1185">Reference proteome</keyword>
<dbReference type="Proteomes" id="UP000199468">
    <property type="component" value="Unassembled WGS sequence"/>
</dbReference>
<gene>
    <name evidence="1" type="ORF">SAMN05421844_106180</name>
</gene>
<comment type="caution">
    <text evidence="1">The sequence shown here is derived from an EMBL/GenBank/DDBJ whole genome shotgun (WGS) entry which is preliminary data.</text>
</comment>
<protein>
    <submittedName>
        <fullName evidence="1">Uncharacterized protein</fullName>
    </submittedName>
</protein>
<organism evidence="1 2">
    <name type="scientific">Bosea robiniae</name>
    <dbReference type="NCBI Taxonomy" id="1036780"/>
    <lineage>
        <taxon>Bacteria</taxon>
        <taxon>Pseudomonadati</taxon>
        <taxon>Pseudomonadota</taxon>
        <taxon>Alphaproteobacteria</taxon>
        <taxon>Hyphomicrobiales</taxon>
        <taxon>Boseaceae</taxon>
        <taxon>Bosea</taxon>
    </lineage>
</organism>
<dbReference type="RefSeq" id="WP_091859245.1">
    <property type="nucleotide sequence ID" value="NZ_FNBZ01000006.1"/>
</dbReference>